<dbReference type="OrthoDB" id="10249672at2759"/>
<dbReference type="GO" id="GO:0002161">
    <property type="term" value="F:aminoacyl-tRNA deacylase activity"/>
    <property type="evidence" value="ECO:0007669"/>
    <property type="project" value="InterPro"/>
</dbReference>
<dbReference type="FunFam" id="3.90.740.10:FF:000001">
    <property type="entry name" value="Leucine--tRNA ligase, cytoplasmic"/>
    <property type="match status" value="1"/>
</dbReference>
<evidence type="ECO:0000256" key="3">
    <source>
        <dbReference type="ARBA" id="ARBA00022598"/>
    </source>
</evidence>
<accession>A0A8B8DDI4</accession>
<dbReference type="GO" id="GO:0005524">
    <property type="term" value="F:ATP binding"/>
    <property type="evidence" value="ECO:0007669"/>
    <property type="project" value="UniProtKB-KW"/>
</dbReference>
<keyword evidence="7 9" id="KW-0030">Aminoacyl-tRNA synthetase</keyword>
<evidence type="ECO:0000313" key="17">
    <source>
        <dbReference type="RefSeq" id="XP_022326063.1"/>
    </source>
</evidence>
<dbReference type="SUPFAM" id="SSF50677">
    <property type="entry name" value="ValRS/IleRS/LeuRS editing domain"/>
    <property type="match status" value="1"/>
</dbReference>
<dbReference type="InterPro" id="IPR055416">
    <property type="entry name" value="RBD_LARS1"/>
</dbReference>
<gene>
    <name evidence="16 17" type="primary">LOC111126003</name>
</gene>
<evidence type="ECO:0000256" key="8">
    <source>
        <dbReference type="ARBA" id="ARBA00030520"/>
    </source>
</evidence>
<dbReference type="Pfam" id="PF08264">
    <property type="entry name" value="Anticodon_1"/>
    <property type="match status" value="1"/>
</dbReference>
<evidence type="ECO:0000259" key="14">
    <source>
        <dbReference type="Pfam" id="PF24810"/>
    </source>
</evidence>
<dbReference type="GeneID" id="111126003"/>
<dbReference type="InterPro" id="IPR002300">
    <property type="entry name" value="aa-tRNA-synth_Ia"/>
</dbReference>
<evidence type="ECO:0000256" key="4">
    <source>
        <dbReference type="ARBA" id="ARBA00022741"/>
    </source>
</evidence>
<dbReference type="InterPro" id="IPR004493">
    <property type="entry name" value="Leu-tRNA-synth_Ia_arc/euk"/>
</dbReference>
<dbReference type="Gene3D" id="1.10.730.10">
    <property type="entry name" value="Isoleucyl-tRNA Synthetase, Domain 1"/>
    <property type="match status" value="1"/>
</dbReference>
<evidence type="ECO:0000256" key="10">
    <source>
        <dbReference type="SAM" id="MobiDB-lite"/>
    </source>
</evidence>
<evidence type="ECO:0000259" key="11">
    <source>
        <dbReference type="Pfam" id="PF00133"/>
    </source>
</evidence>
<feature type="domain" description="Aminoacyl-tRNA synthetase class Ia" evidence="11">
    <location>
        <begin position="22"/>
        <end position="106"/>
    </location>
</feature>
<comment type="similarity">
    <text evidence="1 9">Belongs to the class-I aminoacyl-tRNA synthetase family.</text>
</comment>
<evidence type="ECO:0000259" key="12">
    <source>
        <dbReference type="Pfam" id="PF08264"/>
    </source>
</evidence>
<dbReference type="RefSeq" id="XP_022326062.1">
    <property type="nucleotide sequence ID" value="XM_022470354.1"/>
</dbReference>
<dbReference type="GO" id="GO:0006429">
    <property type="term" value="P:leucyl-tRNA aminoacylation"/>
    <property type="evidence" value="ECO:0007669"/>
    <property type="project" value="InterPro"/>
</dbReference>
<dbReference type="SUPFAM" id="SSF52374">
    <property type="entry name" value="Nucleotidylyl transferase"/>
    <property type="match status" value="1"/>
</dbReference>
<keyword evidence="5 9" id="KW-0067">ATP-binding</keyword>
<dbReference type="Pfam" id="PF22947">
    <property type="entry name" value="ULD_3"/>
    <property type="match status" value="1"/>
</dbReference>
<dbReference type="Gene3D" id="3.40.50.620">
    <property type="entry name" value="HUPs"/>
    <property type="match status" value="1"/>
</dbReference>
<dbReference type="FunFam" id="1.10.730.10:FF:000084">
    <property type="entry name" value="Leucyl-tRNA synthetase b"/>
    <property type="match status" value="1"/>
</dbReference>
<dbReference type="InterPro" id="IPR009080">
    <property type="entry name" value="tRNAsynth_Ia_anticodon-bd"/>
</dbReference>
<dbReference type="SUPFAM" id="SSF47323">
    <property type="entry name" value="Anticodon-binding domain of a subclass of class I aminoacyl-tRNA synthetases"/>
    <property type="match status" value="1"/>
</dbReference>
<dbReference type="PANTHER" id="PTHR45794:SF1">
    <property type="entry name" value="LEUCINE--TRNA LIGASE, CYTOPLASMIC"/>
    <property type="match status" value="1"/>
</dbReference>
<keyword evidence="15" id="KW-1185">Reference proteome</keyword>
<dbReference type="KEGG" id="cvn:111126003"/>
<organism evidence="15 17">
    <name type="scientific">Crassostrea virginica</name>
    <name type="common">Eastern oyster</name>
    <dbReference type="NCBI Taxonomy" id="6565"/>
    <lineage>
        <taxon>Eukaryota</taxon>
        <taxon>Metazoa</taxon>
        <taxon>Spiralia</taxon>
        <taxon>Lophotrochozoa</taxon>
        <taxon>Mollusca</taxon>
        <taxon>Bivalvia</taxon>
        <taxon>Autobranchia</taxon>
        <taxon>Pteriomorphia</taxon>
        <taxon>Ostreida</taxon>
        <taxon>Ostreoidea</taxon>
        <taxon>Ostreidae</taxon>
        <taxon>Crassostrea</taxon>
    </lineage>
</organism>
<keyword evidence="4 9" id="KW-0547">Nucleotide-binding</keyword>
<evidence type="ECO:0000256" key="2">
    <source>
        <dbReference type="ARBA" id="ARBA00013164"/>
    </source>
</evidence>
<proteinExistence type="inferred from homology"/>
<dbReference type="GO" id="GO:0004823">
    <property type="term" value="F:leucine-tRNA ligase activity"/>
    <property type="evidence" value="ECO:0007669"/>
    <property type="project" value="UniProtKB-EC"/>
</dbReference>
<evidence type="ECO:0000256" key="6">
    <source>
        <dbReference type="ARBA" id="ARBA00022917"/>
    </source>
</evidence>
<dbReference type="InterPro" id="IPR001412">
    <property type="entry name" value="aa-tRNA-synth_I_CS"/>
</dbReference>
<evidence type="ECO:0000259" key="13">
    <source>
        <dbReference type="Pfam" id="PF22947"/>
    </source>
</evidence>
<dbReference type="Pfam" id="PF24810">
    <property type="entry name" value="RBD_LARS1"/>
    <property type="match status" value="1"/>
</dbReference>
<feature type="region of interest" description="Disordered" evidence="10">
    <location>
        <begin position="22"/>
        <end position="45"/>
    </location>
</feature>
<feature type="domain" description="Leucine--tRNA ligase RagD-binding" evidence="14">
    <location>
        <begin position="937"/>
        <end position="1008"/>
    </location>
</feature>
<dbReference type="NCBIfam" id="TIGR00395">
    <property type="entry name" value="leuS_arch"/>
    <property type="match status" value="1"/>
</dbReference>
<dbReference type="PROSITE" id="PS00178">
    <property type="entry name" value="AA_TRNA_LIGASE_I"/>
    <property type="match status" value="1"/>
</dbReference>
<dbReference type="RefSeq" id="XP_022326063.1">
    <property type="nucleotide sequence ID" value="XM_022470355.1"/>
</dbReference>
<dbReference type="CDD" id="cd07959">
    <property type="entry name" value="Anticodon_Ia_Leu_AEc"/>
    <property type="match status" value="1"/>
</dbReference>
<evidence type="ECO:0000313" key="15">
    <source>
        <dbReference type="Proteomes" id="UP000694844"/>
    </source>
</evidence>
<feature type="domain" description="Aminoacyl-tRNA synthetase class Ia" evidence="11">
    <location>
        <begin position="141"/>
        <end position="754"/>
    </location>
</feature>
<dbReference type="PANTHER" id="PTHR45794">
    <property type="entry name" value="LEUCYL-TRNA SYNTHETASE"/>
    <property type="match status" value="1"/>
</dbReference>
<dbReference type="InterPro" id="IPR014729">
    <property type="entry name" value="Rossmann-like_a/b/a_fold"/>
</dbReference>
<dbReference type="NCBIfam" id="NF008957">
    <property type="entry name" value="PRK12300.1"/>
    <property type="match status" value="1"/>
</dbReference>
<protein>
    <recommendedName>
        <fullName evidence="2">leucine--tRNA ligase</fullName>
        <ecNumber evidence="2">6.1.1.4</ecNumber>
    </recommendedName>
    <alternativeName>
        <fullName evidence="8">Leucyl-tRNA synthetase</fullName>
    </alternativeName>
</protein>
<dbReference type="Pfam" id="PF00133">
    <property type="entry name" value="tRNA-synt_1"/>
    <property type="match status" value="2"/>
</dbReference>
<feature type="domain" description="Leucine--tRNA ligase ubiquitin-like" evidence="13">
    <location>
        <begin position="1060"/>
        <end position="1172"/>
    </location>
</feature>
<dbReference type="EC" id="6.1.1.4" evidence="2"/>
<evidence type="ECO:0000256" key="5">
    <source>
        <dbReference type="ARBA" id="ARBA00022840"/>
    </source>
</evidence>
<evidence type="ECO:0000256" key="1">
    <source>
        <dbReference type="ARBA" id="ARBA00005594"/>
    </source>
</evidence>
<dbReference type="Gene3D" id="3.90.740.10">
    <property type="entry name" value="Valyl/Leucyl/Isoleucyl-tRNA synthetase, editing domain"/>
    <property type="match status" value="1"/>
</dbReference>
<dbReference type="InterPro" id="IPR054509">
    <property type="entry name" value="LARS1_ULD"/>
</dbReference>
<dbReference type="InterPro" id="IPR009008">
    <property type="entry name" value="Val/Leu/Ile-tRNA-synth_edit"/>
</dbReference>
<dbReference type="AlphaFoldDB" id="A0A8B8DDI4"/>
<keyword evidence="6 9" id="KW-0648">Protein biosynthesis</keyword>
<dbReference type="InterPro" id="IPR013155">
    <property type="entry name" value="M/V/L/I-tRNA-synth_anticd-bd"/>
</dbReference>
<evidence type="ECO:0000256" key="7">
    <source>
        <dbReference type="ARBA" id="ARBA00023146"/>
    </source>
</evidence>
<evidence type="ECO:0000313" key="16">
    <source>
        <dbReference type="RefSeq" id="XP_022326062.1"/>
    </source>
</evidence>
<reference evidence="16 17" key="1">
    <citation type="submission" date="2025-04" db="UniProtKB">
        <authorList>
            <consortium name="RefSeq"/>
        </authorList>
    </citation>
    <scope>IDENTIFICATION</scope>
    <source>
        <tissue evidence="16 17">Whole sample</tissue>
    </source>
</reference>
<keyword evidence="3 9" id="KW-0436">Ligase</keyword>
<feature type="domain" description="Methionyl/Valyl/Leucyl/Isoleucyl-tRNA synthetase anticodon-binding" evidence="12">
    <location>
        <begin position="794"/>
        <end position="914"/>
    </location>
</feature>
<dbReference type="Proteomes" id="UP000694844">
    <property type="component" value="Chromosome 3"/>
</dbReference>
<evidence type="ECO:0000256" key="9">
    <source>
        <dbReference type="RuleBase" id="RU363035"/>
    </source>
</evidence>
<sequence length="1174" mass="134552">MDALERKSTAKLTELLQIEQRVQKKWEDEGTFEEDAPPPGSKEASQPKYFVTFPYPYMNGRLHLGHTFTLAKAEFGVGYQRLQGKKCLFPFGLHCSGMPIKASADKLSREMADYGYPPEFPVEEEEEKEEEKEIVIKDKAKGKKSKLQAKTGGMKYQWQIMRSLGLKDEEIKEFADHTHWLKYFPPHCKDDLKRVGLKVDWRRTFITTDANPYYDSFIRWQFLRLKERDKIKFGKRHTIFSPKDGQPCMDHDRQSGEGVGPQEYTLIKLKVNEPYPPKLSKFKGSNIYLVAATLRPETMFGQTNVWIRPDMNYVAHRLASGDIFVCTMRAARNMCYQGFCKVEGKVDKVADLVGQDIMGIALSGPLTSYKTIYTLPMLTIKADKGTGVVTSVPSDAPDDFAALRDLKNKQPFREKYGIKPEMVLPFDPVPIINVPDFGTLSAVTVCEKLKIQSQNDRDKLQEAKEQVYLRGFYDGVMIVKGYEGQKVQDVKKPIQQKMIDAGEAVKYMEPEKTVISRSNDECVVALCDQWYLEYGEEKWKQLATKCLGSLETYSEDVRKNFMATLDWLHEHACSRSYGLGSRIPWDPQYLVESLSDSTIYMSYYTVAHLLQGGMFDGSGKSPANIKPEQLTPEVWDYIFYKDTSYKNLPVPKATLDKLRAEFEYWYPVDLRVSGKDLVPNHLTYYIYNHVAMWPNDSSKWPKSIRANGHLLLNSEKMSKSTGNFLTLADAVNKFSADGMRLALSDAGDSVEDANFVTKMADAGLLRLYTYLEWVKEMIATQDSLRKGPTDTTSDQIFISEINKAIIDTQNNYEKMLFKEAMKTGFYEFQACRDKYREYELDGMHKDLIFRFIEVQTLMLSPICPHLCEHIWHLLGKPRSIMHEKWPVAGPVDEKLLQISQYVTDAAHDFRIRLKQLLTPAKGKKMKLDKATHGTIWIAKTYPPWQNTVLSTLKSQYEKNKGFPDMKVIATSFKDKPELKKYMKKLMPFVQLVKENVEKMGIKAMNLTSEFDEVEVMNKFKKYMINTLDVEGLDIRYSDEADDKVKEDCCPGKPFTTFREEPSVSIKLVNPQPMSGLFEIKLPIYDGDDKSKVLTRIMKTDRSKMKDIGQIKLVMYEDSIKGPRAIPDMNNIEKGKVVVPDNATFQVNVADGKVTIQSNGKKVDFGQTLVYILNS</sequence>
<name>A0A8B8DDI4_CRAVI</name>